<dbReference type="GO" id="GO:0007156">
    <property type="term" value="P:homophilic cell adhesion via plasma membrane adhesion molecules"/>
    <property type="evidence" value="ECO:0007669"/>
    <property type="project" value="InterPro"/>
</dbReference>
<evidence type="ECO:0000256" key="4">
    <source>
        <dbReference type="ARBA" id="ARBA00022837"/>
    </source>
</evidence>
<proteinExistence type="predicted"/>
<dbReference type="PANTHER" id="PTHR24028">
    <property type="entry name" value="CADHERIN-87A"/>
    <property type="match status" value="1"/>
</dbReference>
<dbReference type="FunFam" id="2.60.40.60:FF:000464">
    <property type="entry name" value="Protocadherin extracellular domain"/>
    <property type="match status" value="1"/>
</dbReference>
<evidence type="ECO:0000256" key="3">
    <source>
        <dbReference type="ARBA" id="ARBA00022737"/>
    </source>
</evidence>
<evidence type="ECO:0000259" key="9">
    <source>
        <dbReference type="PROSITE" id="PS50268"/>
    </source>
</evidence>
<accession>A0A7J5XQG6</accession>
<dbReference type="PROSITE" id="PS50268">
    <property type="entry name" value="CADHERIN_2"/>
    <property type="match status" value="1"/>
</dbReference>
<keyword evidence="2" id="KW-0812">Transmembrane</keyword>
<organism evidence="10 11">
    <name type="scientific">Dissostichus mawsoni</name>
    <name type="common">Antarctic cod</name>
    <dbReference type="NCBI Taxonomy" id="36200"/>
    <lineage>
        <taxon>Eukaryota</taxon>
        <taxon>Metazoa</taxon>
        <taxon>Chordata</taxon>
        <taxon>Craniata</taxon>
        <taxon>Vertebrata</taxon>
        <taxon>Euteleostomi</taxon>
        <taxon>Actinopterygii</taxon>
        <taxon>Neopterygii</taxon>
        <taxon>Teleostei</taxon>
        <taxon>Neoteleostei</taxon>
        <taxon>Acanthomorphata</taxon>
        <taxon>Eupercaria</taxon>
        <taxon>Perciformes</taxon>
        <taxon>Notothenioidei</taxon>
        <taxon>Nototheniidae</taxon>
        <taxon>Dissostichus</taxon>
    </lineage>
</organism>
<comment type="caution">
    <text evidence="10">The sequence shown here is derived from an EMBL/GenBank/DDBJ whole genome shotgun (WGS) entry which is preliminary data.</text>
</comment>
<evidence type="ECO:0000256" key="5">
    <source>
        <dbReference type="ARBA" id="ARBA00022989"/>
    </source>
</evidence>
<dbReference type="Pfam" id="PF00028">
    <property type="entry name" value="Cadherin"/>
    <property type="match status" value="1"/>
</dbReference>
<dbReference type="GO" id="GO:0005886">
    <property type="term" value="C:plasma membrane"/>
    <property type="evidence" value="ECO:0007669"/>
    <property type="project" value="InterPro"/>
</dbReference>
<keyword evidence="6" id="KW-0472">Membrane</keyword>
<dbReference type="PROSITE" id="PS00232">
    <property type="entry name" value="CADHERIN_1"/>
    <property type="match status" value="1"/>
</dbReference>
<dbReference type="InterPro" id="IPR020894">
    <property type="entry name" value="Cadherin_CS"/>
</dbReference>
<dbReference type="GO" id="GO:0009653">
    <property type="term" value="P:anatomical structure morphogenesis"/>
    <property type="evidence" value="ECO:0007669"/>
    <property type="project" value="UniProtKB-ARBA"/>
</dbReference>
<protein>
    <recommendedName>
        <fullName evidence="9">Cadherin domain-containing protein</fullName>
    </recommendedName>
</protein>
<dbReference type="Gene3D" id="2.60.40.60">
    <property type="entry name" value="Cadherins"/>
    <property type="match status" value="2"/>
</dbReference>
<keyword evidence="7" id="KW-0325">Glycoprotein</keyword>
<feature type="domain" description="Cadherin" evidence="9">
    <location>
        <begin position="20"/>
        <end position="77"/>
    </location>
</feature>
<dbReference type="SUPFAM" id="SSF49313">
    <property type="entry name" value="Cadherin-like"/>
    <property type="match status" value="2"/>
</dbReference>
<reference evidence="10 11" key="1">
    <citation type="submission" date="2020-03" db="EMBL/GenBank/DDBJ databases">
        <title>Dissostichus mawsoni Genome sequencing and assembly.</title>
        <authorList>
            <person name="Park H."/>
        </authorList>
    </citation>
    <scope>NUCLEOTIDE SEQUENCE [LARGE SCALE GENOMIC DNA]</scope>
    <source>
        <strain evidence="10">DM0001</strain>
        <tissue evidence="10">Muscle</tissue>
    </source>
</reference>
<dbReference type="InterPro" id="IPR050174">
    <property type="entry name" value="Protocadherin/Cadherin-CA"/>
</dbReference>
<evidence type="ECO:0000313" key="10">
    <source>
        <dbReference type="EMBL" id="KAF3838308.1"/>
    </source>
</evidence>
<dbReference type="PANTHER" id="PTHR24028:SF288">
    <property type="entry name" value="PROTOCADHERIN ALPHA-C2-LIKE-RELATED"/>
    <property type="match status" value="1"/>
</dbReference>
<keyword evidence="5" id="KW-1133">Transmembrane helix</keyword>
<dbReference type="EMBL" id="JAAKFY010000022">
    <property type="protein sequence ID" value="KAF3838308.1"/>
    <property type="molecule type" value="Genomic_DNA"/>
</dbReference>
<evidence type="ECO:0000256" key="8">
    <source>
        <dbReference type="PROSITE-ProRule" id="PRU00043"/>
    </source>
</evidence>
<dbReference type="CDD" id="cd11304">
    <property type="entry name" value="Cadherin_repeat"/>
    <property type="match status" value="1"/>
</dbReference>
<keyword evidence="3" id="KW-0677">Repeat</keyword>
<evidence type="ECO:0000256" key="2">
    <source>
        <dbReference type="ARBA" id="ARBA00022692"/>
    </source>
</evidence>
<dbReference type="PRINTS" id="PR00205">
    <property type="entry name" value="CADHERIN"/>
</dbReference>
<evidence type="ECO:0000313" key="11">
    <source>
        <dbReference type="Proteomes" id="UP000518266"/>
    </source>
</evidence>
<dbReference type="AlphaFoldDB" id="A0A7J5XQG6"/>
<evidence type="ECO:0000256" key="6">
    <source>
        <dbReference type="ARBA" id="ARBA00023136"/>
    </source>
</evidence>
<dbReference type="GO" id="GO:0005509">
    <property type="term" value="F:calcium ion binding"/>
    <property type="evidence" value="ECO:0007669"/>
    <property type="project" value="UniProtKB-UniRule"/>
</dbReference>
<keyword evidence="11" id="KW-1185">Reference proteome</keyword>
<dbReference type="InterPro" id="IPR002126">
    <property type="entry name" value="Cadherin-like_dom"/>
</dbReference>
<dbReference type="SMART" id="SM00112">
    <property type="entry name" value="CA"/>
    <property type="match status" value="1"/>
</dbReference>
<dbReference type="InterPro" id="IPR015919">
    <property type="entry name" value="Cadherin-like_sf"/>
</dbReference>
<dbReference type="OrthoDB" id="6252479at2759"/>
<keyword evidence="4 8" id="KW-0106">Calcium</keyword>
<evidence type="ECO:0000256" key="7">
    <source>
        <dbReference type="ARBA" id="ARBA00023180"/>
    </source>
</evidence>
<name>A0A7J5XQG6_DISMA</name>
<evidence type="ECO:0000256" key="1">
    <source>
        <dbReference type="ARBA" id="ARBA00004167"/>
    </source>
</evidence>
<dbReference type="Proteomes" id="UP000518266">
    <property type="component" value="Unassembled WGS sequence"/>
</dbReference>
<comment type="subcellular location">
    <subcellularLocation>
        <location evidence="1">Membrane</location>
        <topology evidence="1">Single-pass membrane protein</topology>
    </subcellularLocation>
</comment>
<gene>
    <name evidence="10" type="ORF">F7725_010076</name>
</gene>
<sequence>MENSPLAVYLYTSERTQQVFNLNPENGEIRVKEMINYEDFKLYEMEVIASDKGPNSLTGQCKLTIQVADMNDNHPEISIKSFQSPIKENIELDTVIAVVSVSDKDSGTMEWLIFIFLITCLSN</sequence>